<proteinExistence type="predicted"/>
<dbReference type="AlphaFoldDB" id="A0A7W4IH50"/>
<dbReference type="EMBL" id="JABEQJ010000048">
    <property type="protein sequence ID" value="MBB2162697.1"/>
    <property type="molecule type" value="Genomic_DNA"/>
</dbReference>
<name>A0A7W4IH50_9PROT</name>
<accession>A0A7W4IH50</accession>
<evidence type="ECO:0000313" key="2">
    <source>
        <dbReference type="Proteomes" id="UP000589085"/>
    </source>
</evidence>
<reference evidence="1 2" key="1">
    <citation type="submission" date="2020-04" db="EMBL/GenBank/DDBJ databases">
        <title>Description of novel Gluconacetobacter.</title>
        <authorList>
            <person name="Sombolestani A."/>
        </authorList>
    </citation>
    <scope>NUCLEOTIDE SEQUENCE [LARGE SCALE GENOMIC DNA]</scope>
    <source>
        <strain evidence="1 2">LMG 19747</strain>
    </source>
</reference>
<dbReference type="Proteomes" id="UP000589085">
    <property type="component" value="Unassembled WGS sequence"/>
</dbReference>
<organism evidence="1 2">
    <name type="scientific">Gluconacetobacter sacchari</name>
    <dbReference type="NCBI Taxonomy" id="92759"/>
    <lineage>
        <taxon>Bacteria</taxon>
        <taxon>Pseudomonadati</taxon>
        <taxon>Pseudomonadota</taxon>
        <taxon>Alphaproteobacteria</taxon>
        <taxon>Acetobacterales</taxon>
        <taxon>Acetobacteraceae</taxon>
        <taxon>Gluconacetobacter</taxon>
    </lineage>
</organism>
<dbReference type="RefSeq" id="WP_182999513.1">
    <property type="nucleotide sequence ID" value="NZ_JABEQJ010000048.1"/>
</dbReference>
<comment type="caution">
    <text evidence="1">The sequence shown here is derived from an EMBL/GenBank/DDBJ whole genome shotgun (WGS) entry which is preliminary data.</text>
</comment>
<protein>
    <submittedName>
        <fullName evidence="1">Uncharacterized protein</fullName>
    </submittedName>
</protein>
<evidence type="ECO:0000313" key="1">
    <source>
        <dbReference type="EMBL" id="MBB2162697.1"/>
    </source>
</evidence>
<sequence length="70" mass="7330">MPPAPVGQPAASVAQWFALASGQAVPNNDGSPGTARKAMEAFVQRGKADNTRHTCRSAVRAWCQRGPSLP</sequence>
<gene>
    <name evidence="1" type="ORF">HLH48_21550</name>
</gene>